<dbReference type="AlphaFoldDB" id="A0A6A1WRK7"/>
<protein>
    <submittedName>
        <fullName evidence="1">Uncharacterized protein</fullName>
    </submittedName>
</protein>
<gene>
    <name evidence="1" type="ORF">CJ030_MR1G014124</name>
</gene>
<dbReference type="EMBL" id="RXIC02000019">
    <property type="protein sequence ID" value="KAB1226417.1"/>
    <property type="molecule type" value="Genomic_DNA"/>
</dbReference>
<organism evidence="1 2">
    <name type="scientific">Morella rubra</name>
    <name type="common">Chinese bayberry</name>
    <dbReference type="NCBI Taxonomy" id="262757"/>
    <lineage>
        <taxon>Eukaryota</taxon>
        <taxon>Viridiplantae</taxon>
        <taxon>Streptophyta</taxon>
        <taxon>Embryophyta</taxon>
        <taxon>Tracheophyta</taxon>
        <taxon>Spermatophyta</taxon>
        <taxon>Magnoliopsida</taxon>
        <taxon>eudicotyledons</taxon>
        <taxon>Gunneridae</taxon>
        <taxon>Pentapetalae</taxon>
        <taxon>rosids</taxon>
        <taxon>fabids</taxon>
        <taxon>Fagales</taxon>
        <taxon>Myricaceae</taxon>
        <taxon>Morella</taxon>
    </lineage>
</organism>
<name>A0A6A1WRK7_9ROSI</name>
<keyword evidence="2" id="KW-1185">Reference proteome</keyword>
<evidence type="ECO:0000313" key="2">
    <source>
        <dbReference type="Proteomes" id="UP000516437"/>
    </source>
</evidence>
<accession>A0A6A1WRK7</accession>
<comment type="caution">
    <text evidence="1">The sequence shown here is derived from an EMBL/GenBank/DDBJ whole genome shotgun (WGS) entry which is preliminary data.</text>
</comment>
<reference evidence="1 2" key="1">
    <citation type="journal article" date="2019" name="Plant Biotechnol. J.">
        <title>The red bayberry genome and genetic basis of sex determination.</title>
        <authorList>
            <person name="Jia H.M."/>
            <person name="Jia H.J."/>
            <person name="Cai Q.L."/>
            <person name="Wang Y."/>
            <person name="Zhao H.B."/>
            <person name="Yang W.F."/>
            <person name="Wang G.Y."/>
            <person name="Li Y.H."/>
            <person name="Zhan D.L."/>
            <person name="Shen Y.T."/>
            <person name="Niu Q.F."/>
            <person name="Chang L."/>
            <person name="Qiu J."/>
            <person name="Zhao L."/>
            <person name="Xie H.B."/>
            <person name="Fu W.Y."/>
            <person name="Jin J."/>
            <person name="Li X.W."/>
            <person name="Jiao Y."/>
            <person name="Zhou C.C."/>
            <person name="Tu T."/>
            <person name="Chai C.Y."/>
            <person name="Gao J.L."/>
            <person name="Fan L.J."/>
            <person name="van de Weg E."/>
            <person name="Wang J.Y."/>
            <person name="Gao Z.S."/>
        </authorList>
    </citation>
    <scope>NUCLEOTIDE SEQUENCE [LARGE SCALE GENOMIC DNA]</scope>
    <source>
        <tissue evidence="1">Leaves</tissue>
    </source>
</reference>
<proteinExistence type="predicted"/>
<dbReference type="Proteomes" id="UP000516437">
    <property type="component" value="Chromosome 1"/>
</dbReference>
<evidence type="ECO:0000313" key="1">
    <source>
        <dbReference type="EMBL" id="KAB1226417.1"/>
    </source>
</evidence>
<sequence length="75" mass="8416">MGMQELAVVVEARIVVAKCPGERREGEGERKEELEGISLRIEAVDWGQLHKIHQRCVVESLTALEGTLRQLCFAL</sequence>